<dbReference type="InterPro" id="IPR027417">
    <property type="entry name" value="P-loop_NTPase"/>
</dbReference>
<dbReference type="GO" id="GO:0003724">
    <property type="term" value="F:RNA helicase activity"/>
    <property type="evidence" value="ECO:0007669"/>
    <property type="project" value="UniProtKB-EC"/>
</dbReference>
<dbReference type="Pfam" id="PF00271">
    <property type="entry name" value="Helicase_C"/>
    <property type="match status" value="1"/>
</dbReference>
<dbReference type="EMBL" id="GEZM01017017">
    <property type="protein sequence ID" value="JAV90966.1"/>
    <property type="molecule type" value="Transcribed_RNA"/>
</dbReference>
<dbReference type="GO" id="GO:0005634">
    <property type="term" value="C:nucleus"/>
    <property type="evidence" value="ECO:0007669"/>
    <property type="project" value="TreeGrafter"/>
</dbReference>
<evidence type="ECO:0000256" key="6">
    <source>
        <dbReference type="ARBA" id="ARBA00022840"/>
    </source>
</evidence>
<accession>A0A1Y1N3Q9</accession>
<dbReference type="InterPro" id="IPR001650">
    <property type="entry name" value="Helicase_C-like"/>
</dbReference>
<keyword evidence="3" id="KW-0547">Nucleotide-binding</keyword>
<evidence type="ECO:0000256" key="8">
    <source>
        <dbReference type="SAM" id="MobiDB-lite"/>
    </source>
</evidence>
<dbReference type="Pfam" id="PF00270">
    <property type="entry name" value="DEAD"/>
    <property type="match status" value="1"/>
</dbReference>
<dbReference type="PROSITE" id="PS00690">
    <property type="entry name" value="DEAH_ATP_HELICASE"/>
    <property type="match status" value="1"/>
</dbReference>
<feature type="compositionally biased region" description="Basic residues" evidence="8">
    <location>
        <begin position="7"/>
        <end position="16"/>
    </location>
</feature>
<evidence type="ECO:0000259" key="9">
    <source>
        <dbReference type="PROSITE" id="PS51192"/>
    </source>
</evidence>
<dbReference type="InterPro" id="IPR048333">
    <property type="entry name" value="HA2_WH"/>
</dbReference>
<dbReference type="Pfam" id="PF04408">
    <property type="entry name" value="WHD_HA2"/>
    <property type="match status" value="1"/>
</dbReference>
<dbReference type="InterPro" id="IPR011545">
    <property type="entry name" value="DEAD/DEAH_box_helicase_dom"/>
</dbReference>
<dbReference type="GO" id="GO:0003678">
    <property type="term" value="F:DNA helicase activity"/>
    <property type="evidence" value="ECO:0007669"/>
    <property type="project" value="TreeGrafter"/>
</dbReference>
<dbReference type="AlphaFoldDB" id="A0A1Y1N3Q9"/>
<dbReference type="Pfam" id="PF07717">
    <property type="entry name" value="OB_NTP_bind"/>
    <property type="match status" value="1"/>
</dbReference>
<evidence type="ECO:0000256" key="5">
    <source>
        <dbReference type="ARBA" id="ARBA00022806"/>
    </source>
</evidence>
<evidence type="ECO:0000256" key="3">
    <source>
        <dbReference type="ARBA" id="ARBA00022741"/>
    </source>
</evidence>
<dbReference type="GO" id="GO:0051880">
    <property type="term" value="F:G-quadruplex DNA binding"/>
    <property type="evidence" value="ECO:0007669"/>
    <property type="project" value="TreeGrafter"/>
</dbReference>
<keyword evidence="4" id="KW-0378">Hydrolase</keyword>
<feature type="domain" description="Helicase ATP-binding" evidence="9">
    <location>
        <begin position="168"/>
        <end position="336"/>
    </location>
</feature>
<evidence type="ECO:0000259" key="10">
    <source>
        <dbReference type="PROSITE" id="PS51194"/>
    </source>
</evidence>
<protein>
    <recommendedName>
        <fullName evidence="2">RNA helicase</fullName>
        <ecNumber evidence="2">3.6.4.13</ecNumber>
    </recommendedName>
</protein>
<dbReference type="PROSITE" id="PS51192">
    <property type="entry name" value="HELICASE_ATP_BIND_1"/>
    <property type="match status" value="1"/>
</dbReference>
<dbReference type="Gene3D" id="3.40.50.300">
    <property type="entry name" value="P-loop containing nucleotide triphosphate hydrolases"/>
    <property type="match status" value="2"/>
</dbReference>
<dbReference type="PROSITE" id="PS51194">
    <property type="entry name" value="HELICASE_CTER"/>
    <property type="match status" value="1"/>
</dbReference>
<dbReference type="SMART" id="SM00487">
    <property type="entry name" value="DEXDc"/>
    <property type="match status" value="1"/>
</dbReference>
<keyword evidence="6" id="KW-0067">ATP-binding</keyword>
<evidence type="ECO:0000256" key="4">
    <source>
        <dbReference type="ARBA" id="ARBA00022801"/>
    </source>
</evidence>
<proteinExistence type="inferred from homology"/>
<dbReference type="EC" id="3.6.4.13" evidence="2"/>
<dbReference type="FunFam" id="3.40.50.300:FF:000284">
    <property type="entry name" value="probable ATP-dependent RNA helicase YTHDC2"/>
    <property type="match status" value="1"/>
</dbReference>
<dbReference type="Pfam" id="PF26026">
    <property type="entry name" value="RNA_hel_CTD"/>
    <property type="match status" value="1"/>
</dbReference>
<name>A0A1Y1N3Q9_PHOPY</name>
<dbReference type="InterPro" id="IPR011709">
    <property type="entry name" value="DEAD-box_helicase_OB_fold"/>
</dbReference>
<dbReference type="CDD" id="cd18791">
    <property type="entry name" value="SF2_C_RHA"/>
    <property type="match status" value="1"/>
</dbReference>
<dbReference type="InterPro" id="IPR002464">
    <property type="entry name" value="DNA/RNA_helicase_DEAH_CS"/>
</dbReference>
<dbReference type="InterPro" id="IPR007502">
    <property type="entry name" value="Helicase-assoc_dom"/>
</dbReference>
<feature type="region of interest" description="Disordered" evidence="8">
    <location>
        <begin position="1"/>
        <end position="52"/>
    </location>
</feature>
<dbReference type="SUPFAM" id="SSF52540">
    <property type="entry name" value="P-loop containing nucleoside triphosphate hydrolases"/>
    <property type="match status" value="1"/>
</dbReference>
<keyword evidence="5" id="KW-0347">Helicase</keyword>
<keyword evidence="7" id="KW-0694">RNA-binding</keyword>
<sequence>MSESNKYKRKYGRFRRGGGDGGFKKTFKQTQSQSDGNNEEGEQPRPYGKHPANLRGKAIGLYYAARAKQARVVAEVVLPESRRMKISDVLERENYTQNLNASFKEKYENLISGRIEDKLEAAEEIQPSPTLDADLKLEFEKRRTSAKYLNMLDFRKKLPSYKLKTEIIEMIAANQVILLSGETGCGKTTQVAQFILDDYVEKGKGSCCRIVCTQPRRISAISVAERVAVERAESLGVGVGYQIRLEKVMPREKGSILFCTTGVILRLMEGDPCLNKVSHIIIDEIHERSIHSDFLITLLKDVLVKRPNLKVILMSATLNAEKFSAYFNNCPHLNIPGFTFPVQEFYLEDVLMKTNFCMSSQPFKKYTWRDRKRDKDDFYTSFMEPYVRQLEANKTCSAKVCAILRDPQLEAGVNMDLIFALIVNICETERDPGAILVFLTGFVEISSLNQRMETCGKFPSNKFLIVPIHSQMPTVNQRQVFDRPPPGVRKIVLSTNIAETSITIDDVVFVIDCGKIKYTDYDPQTNNYTLQAHWVALANADQRRGRAGRVQPGVCYHLFSRPRRFVLEKYQKAEILRTRLENTILTIKVLQIGTAAEFLSKLIDSPNPDAIAVSIDLLQRMNALDENENLTPLGYHLAYLPIAPQMGKMVIFGVLFSCLDPVLSVAASLDFKDAFLLPLGKEREVEQKRRELSNGLYSDHLLLYNALKMFESQSHYDANQFCWKYFLSPSILMQLQKMKKQFMEYLLDMNFVDSTNYKDPDFNYNSRNVSLIKAVLCAGLYPNVGTLRGKKRFIGRTLEGQKVDWHLKSVLAKEIYFPSRLFVYYLKLQSSKRFIHDATIVYPLPIIFFGDKYSYDQENTTLNLAGEKLKFKCSEETNTTIKQLRDRLNMFLEYKISNPGVIKWSWENNEISVLRAVMELITSEEMGDLSLGYEDFD</sequence>
<dbReference type="FunFam" id="1.20.120.1080:FF:000002">
    <property type="entry name" value="Putative ATP-dependent RNA helicase DHX36"/>
    <property type="match status" value="1"/>
</dbReference>
<dbReference type="SMART" id="SM00847">
    <property type="entry name" value="HA2"/>
    <property type="match status" value="1"/>
</dbReference>
<dbReference type="GO" id="GO:0016787">
    <property type="term" value="F:hydrolase activity"/>
    <property type="evidence" value="ECO:0007669"/>
    <property type="project" value="UniProtKB-KW"/>
</dbReference>
<reference evidence="11" key="1">
    <citation type="journal article" date="2016" name="Sci. Rep.">
        <title>Molecular characterization of firefly nuptial gifts: a multi-omics approach sheds light on postcopulatory sexual selection.</title>
        <authorList>
            <person name="Al-Wathiqui N."/>
            <person name="Fallon T.R."/>
            <person name="South A."/>
            <person name="Weng J.K."/>
            <person name="Lewis S.M."/>
        </authorList>
    </citation>
    <scope>NUCLEOTIDE SEQUENCE</scope>
</reference>
<dbReference type="PANTHER" id="PTHR18934:SF237">
    <property type="entry name" value="ATP-DEPENDENT DNA_RNA HELICASE DHX36"/>
    <property type="match status" value="1"/>
</dbReference>
<dbReference type="Pfam" id="PF21010">
    <property type="entry name" value="HA2_C"/>
    <property type="match status" value="1"/>
</dbReference>
<evidence type="ECO:0000313" key="11">
    <source>
        <dbReference type="EMBL" id="JAV90966.1"/>
    </source>
</evidence>
<dbReference type="GO" id="GO:0005524">
    <property type="term" value="F:ATP binding"/>
    <property type="evidence" value="ECO:0007669"/>
    <property type="project" value="UniProtKB-KW"/>
</dbReference>
<evidence type="ECO:0000256" key="7">
    <source>
        <dbReference type="ARBA" id="ARBA00022884"/>
    </source>
</evidence>
<dbReference type="SMART" id="SM00490">
    <property type="entry name" value="HELICc"/>
    <property type="match status" value="1"/>
</dbReference>
<dbReference type="Gene3D" id="1.20.120.1080">
    <property type="match status" value="1"/>
</dbReference>
<dbReference type="InterPro" id="IPR014001">
    <property type="entry name" value="Helicase_ATP-bd"/>
</dbReference>
<dbReference type="GO" id="GO:0005737">
    <property type="term" value="C:cytoplasm"/>
    <property type="evidence" value="ECO:0007669"/>
    <property type="project" value="TreeGrafter"/>
</dbReference>
<organism evidence="11">
    <name type="scientific">Photinus pyralis</name>
    <name type="common">Common eastern firefly</name>
    <name type="synonym">Lampyris pyralis</name>
    <dbReference type="NCBI Taxonomy" id="7054"/>
    <lineage>
        <taxon>Eukaryota</taxon>
        <taxon>Metazoa</taxon>
        <taxon>Ecdysozoa</taxon>
        <taxon>Arthropoda</taxon>
        <taxon>Hexapoda</taxon>
        <taxon>Insecta</taxon>
        <taxon>Pterygota</taxon>
        <taxon>Neoptera</taxon>
        <taxon>Endopterygota</taxon>
        <taxon>Coleoptera</taxon>
        <taxon>Polyphaga</taxon>
        <taxon>Elateriformia</taxon>
        <taxon>Elateroidea</taxon>
        <taxon>Lampyridae</taxon>
        <taxon>Lampyrinae</taxon>
        <taxon>Photinus</taxon>
    </lineage>
</organism>
<dbReference type="PANTHER" id="PTHR18934">
    <property type="entry name" value="ATP-DEPENDENT RNA HELICASE"/>
    <property type="match status" value="1"/>
</dbReference>
<feature type="domain" description="Helicase C-terminal" evidence="10">
    <location>
        <begin position="417"/>
        <end position="591"/>
    </location>
</feature>
<evidence type="ECO:0000256" key="2">
    <source>
        <dbReference type="ARBA" id="ARBA00012552"/>
    </source>
</evidence>
<evidence type="ECO:0000256" key="1">
    <source>
        <dbReference type="ARBA" id="ARBA00008792"/>
    </source>
</evidence>
<comment type="similarity">
    <text evidence="1">Belongs to the DEAD box helicase family. DEAH subfamily.</text>
</comment>
<dbReference type="InterPro" id="IPR059023">
    <property type="entry name" value="RNA_hel_CTD"/>
</dbReference>
<dbReference type="GO" id="GO:0002151">
    <property type="term" value="F:G-quadruplex RNA binding"/>
    <property type="evidence" value="ECO:0007669"/>
    <property type="project" value="TreeGrafter"/>
</dbReference>